<comment type="caution">
    <text evidence="2">The sequence shown here is derived from an EMBL/GenBank/DDBJ whole genome shotgun (WGS) entry which is preliminary data.</text>
</comment>
<organism evidence="2 3">
    <name type="scientific">Candidatus Nomurabacteria bacterium GW2011_GWA2_43_15</name>
    <dbReference type="NCBI Taxonomy" id="1618738"/>
    <lineage>
        <taxon>Bacteria</taxon>
        <taxon>Candidatus Nomuraibacteriota</taxon>
    </lineage>
</organism>
<keyword evidence="1" id="KW-0812">Transmembrane</keyword>
<protein>
    <submittedName>
        <fullName evidence="2">Uncharacterized protein</fullName>
    </submittedName>
</protein>
<feature type="transmembrane region" description="Helical" evidence="1">
    <location>
        <begin position="6"/>
        <end position="24"/>
    </location>
</feature>
<feature type="transmembrane region" description="Helical" evidence="1">
    <location>
        <begin position="36"/>
        <end position="58"/>
    </location>
</feature>
<evidence type="ECO:0000313" key="3">
    <source>
        <dbReference type="Proteomes" id="UP000034646"/>
    </source>
</evidence>
<proteinExistence type="predicted"/>
<name>A0A0G1DSD9_9BACT</name>
<dbReference type="STRING" id="1618738.UV76_C0009G0002"/>
<accession>A0A0G1DSD9</accession>
<dbReference type="Proteomes" id="UP000034646">
    <property type="component" value="Unassembled WGS sequence"/>
</dbReference>
<gene>
    <name evidence="2" type="ORF">UV76_C0009G0002</name>
</gene>
<reference evidence="2 3" key="1">
    <citation type="journal article" date="2015" name="Nature">
        <title>rRNA introns, odd ribosomes, and small enigmatic genomes across a large radiation of phyla.</title>
        <authorList>
            <person name="Brown C.T."/>
            <person name="Hug L.A."/>
            <person name="Thomas B.C."/>
            <person name="Sharon I."/>
            <person name="Castelle C.J."/>
            <person name="Singh A."/>
            <person name="Wilkins M.J."/>
            <person name="Williams K.H."/>
            <person name="Banfield J.F."/>
        </authorList>
    </citation>
    <scope>NUCLEOTIDE SEQUENCE [LARGE SCALE GENOMIC DNA]</scope>
</reference>
<dbReference type="AlphaFoldDB" id="A0A0G1DSD9"/>
<sequence length="63" mass="7403">MFEILFKIWFTIAILPFLIMIEGYKKLKIFLGKHGYTLDWTHVALAILITLLIVLLLIEYGYS</sequence>
<evidence type="ECO:0000313" key="2">
    <source>
        <dbReference type="EMBL" id="KKT00523.1"/>
    </source>
</evidence>
<evidence type="ECO:0000256" key="1">
    <source>
        <dbReference type="SAM" id="Phobius"/>
    </source>
</evidence>
<keyword evidence="1" id="KW-0472">Membrane</keyword>
<dbReference type="EMBL" id="LCFS01000009">
    <property type="protein sequence ID" value="KKT00523.1"/>
    <property type="molecule type" value="Genomic_DNA"/>
</dbReference>
<keyword evidence="1" id="KW-1133">Transmembrane helix</keyword>